<organism evidence="1 2">
    <name type="scientific">Rickettsia bellii (strain RML369-C)</name>
    <dbReference type="NCBI Taxonomy" id="336407"/>
    <lineage>
        <taxon>Bacteria</taxon>
        <taxon>Pseudomonadati</taxon>
        <taxon>Pseudomonadota</taxon>
        <taxon>Alphaproteobacteria</taxon>
        <taxon>Rickettsiales</taxon>
        <taxon>Rickettsiaceae</taxon>
        <taxon>Rickettsieae</taxon>
        <taxon>Rickettsia</taxon>
        <taxon>belli group</taxon>
    </lineage>
</organism>
<name>Q1RIV4_RICBR</name>
<dbReference type="AlphaFoldDB" id="Q1RIV4"/>
<sequence length="254" mass="30472">MSNFDRKTSTIKLLKNDPGKEYTSYQIATYIFKNYPAEMERKIQESNDKRLLKARSNTLKRKIAIMIYRNEFNKEFRTAIQKMDSKIKIIKKGTLFKYCYINITDRIVNFDNMHYKEFDRIDAAIRFLKTNAGKEFTNSQIATWIFNNYSEEAERKMQASTDKRLLNIKNKLERKKIVIRIYMNELNRRLNSSLQKIEPKIKITKRGRRARYCYIDNTDKIFDKFKVIKTLQNHKQQEFTAHEMAQLLLGTNSR</sequence>
<protein>
    <submittedName>
        <fullName evidence="1">Uncharacterized protein</fullName>
    </submittedName>
</protein>
<accession>Q1RIV4</accession>
<reference evidence="1 2" key="1">
    <citation type="journal article" date="2006" name="PLoS Genet.">
        <title>Genome sequence of Rickettsia bellii illuminates the role of amoebae in gene exchanges between intracellular pathogens.</title>
        <authorList>
            <person name="Ogata H."/>
            <person name="La Scola B."/>
            <person name="Audic S."/>
            <person name="Renesto P."/>
            <person name="Blanc G."/>
            <person name="Robert C."/>
            <person name="Fournier P.-E."/>
            <person name="Claverie J.-M."/>
            <person name="Raoult D."/>
        </authorList>
    </citation>
    <scope>NUCLEOTIDE SEQUENCE [LARGE SCALE GENOMIC DNA]</scope>
    <source>
        <strain evidence="1 2">RML369-C</strain>
    </source>
</reference>
<proteinExistence type="predicted"/>
<evidence type="ECO:0000313" key="2">
    <source>
        <dbReference type="Proteomes" id="UP000001951"/>
    </source>
</evidence>
<gene>
    <name evidence="1" type="ordered locus">RBE_0629</name>
</gene>
<dbReference type="HOGENOM" id="CLU_1093621_0_0_5"/>
<evidence type="ECO:0000313" key="1">
    <source>
        <dbReference type="EMBL" id="ABE04710.1"/>
    </source>
</evidence>
<dbReference type="Proteomes" id="UP000001951">
    <property type="component" value="Chromosome"/>
</dbReference>
<dbReference type="EMBL" id="CP000087">
    <property type="protein sequence ID" value="ABE04710.1"/>
    <property type="molecule type" value="Genomic_DNA"/>
</dbReference>
<dbReference type="KEGG" id="rbe:RBE_0629"/>
<dbReference type="OrthoDB" id="5289528at2"/>
<dbReference type="RefSeq" id="WP_011477298.1">
    <property type="nucleotide sequence ID" value="NC_007940.1"/>
</dbReference>